<keyword evidence="1" id="KW-0732">Signal</keyword>
<evidence type="ECO:0000313" key="2">
    <source>
        <dbReference type="EMBL" id="MDT0493946.1"/>
    </source>
</evidence>
<feature type="chain" id="PRO_5045646498" description="Secreted protein" evidence="1">
    <location>
        <begin position="31"/>
        <end position="141"/>
    </location>
</feature>
<proteinExistence type="predicted"/>
<evidence type="ECO:0000313" key="3">
    <source>
        <dbReference type="Proteomes" id="UP001180556"/>
    </source>
</evidence>
<accession>A0ABU2W7T3</accession>
<name>A0ABU2W7T3_9ACTN</name>
<dbReference type="EMBL" id="JAVRFG010000041">
    <property type="protein sequence ID" value="MDT0493946.1"/>
    <property type="molecule type" value="Genomic_DNA"/>
</dbReference>
<gene>
    <name evidence="2" type="ORF">RM717_25920</name>
</gene>
<dbReference type="Proteomes" id="UP001180556">
    <property type="component" value="Unassembled WGS sequence"/>
</dbReference>
<evidence type="ECO:0000256" key="1">
    <source>
        <dbReference type="SAM" id="SignalP"/>
    </source>
</evidence>
<evidence type="ECO:0008006" key="4">
    <source>
        <dbReference type="Google" id="ProtNLM"/>
    </source>
</evidence>
<feature type="signal peptide" evidence="1">
    <location>
        <begin position="1"/>
        <end position="30"/>
    </location>
</feature>
<keyword evidence="3" id="KW-1185">Reference proteome</keyword>
<protein>
    <recommendedName>
        <fullName evidence="4">Secreted protein</fullName>
    </recommendedName>
</protein>
<comment type="caution">
    <text evidence="2">The sequence shown here is derived from an EMBL/GenBank/DDBJ whole genome shotgun (WGS) entry which is preliminary data.</text>
</comment>
<reference evidence="3" key="1">
    <citation type="submission" date="2023-07" db="EMBL/GenBank/DDBJ databases">
        <title>30 novel species of actinomycetes from the DSMZ collection.</title>
        <authorList>
            <person name="Nouioui I."/>
        </authorList>
    </citation>
    <scope>NUCLEOTIDE SEQUENCE [LARGE SCALE GENOMIC DNA]</scope>
    <source>
        <strain evidence="3">DSM 40932</strain>
    </source>
</reference>
<sequence>MTLRRKLVSLAATGVLVGGGLVAATTSAGAASPGDVSAQSCYGSAKSYTKKTNYHLVPLPSQTPQFFTTTSNCSDINIKTNSNRSVKVCFYTSSGALNYCQADYKSAKNGVWKVIATNVKNNVKFRFYFSTTSAATGTYAA</sequence>
<organism evidence="2 3">
    <name type="scientific">Streptomyces stephensoniae</name>
    <dbReference type="NCBI Taxonomy" id="3375367"/>
    <lineage>
        <taxon>Bacteria</taxon>
        <taxon>Bacillati</taxon>
        <taxon>Actinomycetota</taxon>
        <taxon>Actinomycetes</taxon>
        <taxon>Kitasatosporales</taxon>
        <taxon>Streptomycetaceae</taxon>
        <taxon>Streptomyces</taxon>
    </lineage>
</organism>
<dbReference type="RefSeq" id="WP_208638915.1">
    <property type="nucleotide sequence ID" value="NZ_JAVRFG010000041.1"/>
</dbReference>